<evidence type="ECO:0000313" key="2">
    <source>
        <dbReference type="Proteomes" id="UP001162501"/>
    </source>
</evidence>
<proteinExistence type="predicted"/>
<reference evidence="1" key="1">
    <citation type="submission" date="2023-05" db="EMBL/GenBank/DDBJ databases">
        <authorList>
            <consortium name="ELIXIR-Norway"/>
        </authorList>
    </citation>
    <scope>NUCLEOTIDE SEQUENCE</scope>
</reference>
<organism evidence="1 2">
    <name type="scientific">Rangifer tarandus platyrhynchus</name>
    <name type="common">Svalbard reindeer</name>
    <dbReference type="NCBI Taxonomy" id="3082113"/>
    <lineage>
        <taxon>Eukaryota</taxon>
        <taxon>Metazoa</taxon>
        <taxon>Chordata</taxon>
        <taxon>Craniata</taxon>
        <taxon>Vertebrata</taxon>
        <taxon>Euteleostomi</taxon>
        <taxon>Mammalia</taxon>
        <taxon>Eutheria</taxon>
        <taxon>Laurasiatheria</taxon>
        <taxon>Artiodactyla</taxon>
        <taxon>Ruminantia</taxon>
        <taxon>Pecora</taxon>
        <taxon>Cervidae</taxon>
        <taxon>Odocoileinae</taxon>
        <taxon>Rangifer</taxon>
    </lineage>
</organism>
<accession>A0ACB0EEA3</accession>
<dbReference type="EMBL" id="OX596086">
    <property type="protein sequence ID" value="CAI9698794.1"/>
    <property type="molecule type" value="Genomic_DNA"/>
</dbReference>
<name>A0ACB0EEA3_RANTA</name>
<dbReference type="Proteomes" id="UP001162501">
    <property type="component" value="Chromosome 2"/>
</dbReference>
<sequence>MRLGPRGRQRTSSSASREGEDPASMPAEGGGTQCVSGGPSRGQWSLKPPDSAPAVALTKDHQLGDFKHSAYSPSLPDPEVQGQGVQVKVCRGSGKPGWLFLTSALPPSGLKPAQALLGPKGPALPSALSVSLGLPGILGPMPRSQTSAVSSVTCL</sequence>
<evidence type="ECO:0000313" key="1">
    <source>
        <dbReference type="EMBL" id="CAI9698794.1"/>
    </source>
</evidence>
<protein>
    <submittedName>
        <fullName evidence="1">Uncharacterized protein</fullName>
    </submittedName>
</protein>
<gene>
    <name evidence="1" type="ORF">MRATA1EN3_LOCUS10007</name>
</gene>